<evidence type="ECO:0000259" key="4">
    <source>
        <dbReference type="Pfam" id="PF00501"/>
    </source>
</evidence>
<dbReference type="Gene3D" id="3.40.50.12780">
    <property type="entry name" value="N-terminal domain of ligase-like"/>
    <property type="match status" value="1"/>
</dbReference>
<dbReference type="KEGG" id="ppai:E1956_19330"/>
<evidence type="ECO:0000313" key="6">
    <source>
        <dbReference type="Proteomes" id="UP000295727"/>
    </source>
</evidence>
<dbReference type="Gene3D" id="3.30.300.30">
    <property type="match status" value="1"/>
</dbReference>
<protein>
    <submittedName>
        <fullName evidence="5">AMP-binding acetyl-CoA synthetase</fullName>
    </submittedName>
</protein>
<accession>A0A4P7CYZ0</accession>
<keyword evidence="1" id="KW-0547">Nucleotide-binding</keyword>
<organism evidence="5 6">
    <name type="scientific">Paraburkholderia pallida</name>
    <dbReference type="NCBI Taxonomy" id="2547399"/>
    <lineage>
        <taxon>Bacteria</taxon>
        <taxon>Pseudomonadati</taxon>
        <taxon>Pseudomonadota</taxon>
        <taxon>Betaproteobacteria</taxon>
        <taxon>Burkholderiales</taxon>
        <taxon>Burkholderiaceae</taxon>
        <taxon>Paraburkholderia</taxon>
    </lineage>
</organism>
<evidence type="ECO:0000256" key="1">
    <source>
        <dbReference type="ARBA" id="ARBA00022741"/>
    </source>
</evidence>
<dbReference type="InterPro" id="IPR045851">
    <property type="entry name" value="AMP-bd_C_sf"/>
</dbReference>
<evidence type="ECO:0000256" key="3">
    <source>
        <dbReference type="ARBA" id="ARBA00024484"/>
    </source>
</evidence>
<dbReference type="AlphaFoldDB" id="A0A4P7CYZ0"/>
<dbReference type="GO" id="GO:0005524">
    <property type="term" value="F:ATP binding"/>
    <property type="evidence" value="ECO:0007669"/>
    <property type="project" value="UniProtKB-KW"/>
</dbReference>
<evidence type="ECO:0000313" key="5">
    <source>
        <dbReference type="EMBL" id="QBQ99351.1"/>
    </source>
</evidence>
<dbReference type="PANTHER" id="PTHR43272:SF33">
    <property type="entry name" value="AMP-BINDING DOMAIN-CONTAINING PROTEIN-RELATED"/>
    <property type="match status" value="1"/>
</dbReference>
<comment type="catalytic activity">
    <reaction evidence="3">
        <text>a long-chain fatty acid + ATP + CoA = a long-chain fatty acyl-CoA + AMP + diphosphate</text>
        <dbReference type="Rhea" id="RHEA:15421"/>
        <dbReference type="ChEBI" id="CHEBI:30616"/>
        <dbReference type="ChEBI" id="CHEBI:33019"/>
        <dbReference type="ChEBI" id="CHEBI:57287"/>
        <dbReference type="ChEBI" id="CHEBI:57560"/>
        <dbReference type="ChEBI" id="CHEBI:83139"/>
        <dbReference type="ChEBI" id="CHEBI:456215"/>
        <dbReference type="EC" id="6.2.1.3"/>
    </reaction>
    <physiologicalReaction direction="left-to-right" evidence="3">
        <dbReference type="Rhea" id="RHEA:15422"/>
    </physiologicalReaction>
</comment>
<reference evidence="5 6" key="1">
    <citation type="submission" date="2019-03" db="EMBL/GenBank/DDBJ databases">
        <title>Paraburkholderia sp. 7MH5, isolated from subtropical forest soil.</title>
        <authorList>
            <person name="Gao Z.-H."/>
            <person name="Qiu L.-H."/>
        </authorList>
    </citation>
    <scope>NUCLEOTIDE SEQUENCE [LARGE SCALE GENOMIC DNA]</scope>
    <source>
        <strain evidence="5 6">7MH5</strain>
    </source>
</reference>
<name>A0A4P7CYZ0_9BURK</name>
<dbReference type="PANTHER" id="PTHR43272">
    <property type="entry name" value="LONG-CHAIN-FATTY-ACID--COA LIGASE"/>
    <property type="match status" value="1"/>
</dbReference>
<evidence type="ECO:0000256" key="2">
    <source>
        <dbReference type="ARBA" id="ARBA00022840"/>
    </source>
</evidence>
<dbReference type="PROSITE" id="PS00455">
    <property type="entry name" value="AMP_BINDING"/>
    <property type="match status" value="1"/>
</dbReference>
<dbReference type="InterPro" id="IPR000873">
    <property type="entry name" value="AMP-dep_synth/lig_dom"/>
</dbReference>
<keyword evidence="6" id="KW-1185">Reference proteome</keyword>
<dbReference type="InterPro" id="IPR020845">
    <property type="entry name" value="AMP-binding_CS"/>
</dbReference>
<dbReference type="GO" id="GO:0004467">
    <property type="term" value="F:long-chain fatty acid-CoA ligase activity"/>
    <property type="evidence" value="ECO:0007669"/>
    <property type="project" value="UniProtKB-EC"/>
</dbReference>
<dbReference type="GO" id="GO:0016020">
    <property type="term" value="C:membrane"/>
    <property type="evidence" value="ECO:0007669"/>
    <property type="project" value="TreeGrafter"/>
</dbReference>
<dbReference type="Pfam" id="PF00501">
    <property type="entry name" value="AMP-binding"/>
    <property type="match status" value="1"/>
</dbReference>
<sequence>MSAPSADTLPLQRLYHWERTRADAVWLTQPCGNEVIDYTWGEAASQARRMAAWLKQQDWPAGSRIAVLGKNSAHWIIADLAIWMAGHVAVPLFPANTAESARQILMHSRAVACFVGRLDDDWARFAPVLAQPNRPCIALPLAPAIDALQWDAIVASTAPLEGEPGRAAGELATLVYTSGTTGMAKGVMHSFGTLTAAVTMIATRIRYGEEDRMLSYLPLAHLAERVLVELGSLVGGMRIYFSDTLATFAADLRRARPTIFVSVPRLWSKFHEGVSAKIPPEQLERMLDMPGAGEKLREELLQGLGLAEVRFAISGTAPIPPELLRWYARLGLLITEGYGMSENAAASHSTLPGEFYPGTVGKPYPELDVRLDPDTSEVQMRGPSLMLGYFEDPELTRAAYTADGWFRTGDKGELDAHGNLKIVGRVKDNFKTSKGKYVAPAPIENQLMAHPALENCLVAGAHRHQPLALVILNETALGESRGPGGREALEQSLGAHLEQVNAGLDPHEKLQCLVICETPWSVEDGTLTPTMKIKRSRIEELLSPRFGHWVSQGRSVVWNT</sequence>
<dbReference type="Proteomes" id="UP000295727">
    <property type="component" value="Chromosome 2"/>
</dbReference>
<dbReference type="RefSeq" id="WP_134752019.1">
    <property type="nucleotide sequence ID" value="NZ_CP038149.1"/>
</dbReference>
<feature type="domain" description="AMP-dependent synthetase/ligase" evidence="4">
    <location>
        <begin position="20"/>
        <end position="390"/>
    </location>
</feature>
<dbReference type="Pfam" id="PF23562">
    <property type="entry name" value="AMP-binding_C_3"/>
    <property type="match status" value="1"/>
</dbReference>
<dbReference type="OrthoDB" id="9766486at2"/>
<gene>
    <name evidence="5" type="ORF">E1956_19330</name>
</gene>
<keyword evidence="2" id="KW-0067">ATP-binding</keyword>
<dbReference type="EMBL" id="CP038149">
    <property type="protein sequence ID" value="QBQ99351.1"/>
    <property type="molecule type" value="Genomic_DNA"/>
</dbReference>
<dbReference type="InterPro" id="IPR042099">
    <property type="entry name" value="ANL_N_sf"/>
</dbReference>
<proteinExistence type="predicted"/>
<dbReference type="SUPFAM" id="SSF56801">
    <property type="entry name" value="Acetyl-CoA synthetase-like"/>
    <property type="match status" value="1"/>
</dbReference>